<feature type="domain" description="Mur ligase N-terminal catalytic" evidence="15">
    <location>
        <begin position="3"/>
        <end position="98"/>
    </location>
</feature>
<dbReference type="GO" id="GO:0008763">
    <property type="term" value="F:UDP-N-acetylmuramate-L-alanine ligase activity"/>
    <property type="evidence" value="ECO:0007669"/>
    <property type="project" value="UniProtKB-UniRule"/>
</dbReference>
<evidence type="ECO:0000256" key="5">
    <source>
        <dbReference type="ARBA" id="ARBA00022598"/>
    </source>
</evidence>
<dbReference type="PANTHER" id="PTHR43445">
    <property type="entry name" value="UDP-N-ACETYLMURAMATE--L-ALANINE LIGASE-RELATED"/>
    <property type="match status" value="1"/>
</dbReference>
<evidence type="ECO:0000256" key="3">
    <source>
        <dbReference type="ARBA" id="ARBA00012211"/>
    </source>
</evidence>
<sequence length="455" mass="47258">MGYYFIGIGGAGMSVVAELLLAEGQNISGSDAKASTTTDYLAGLGINVFIGQDASNVPEDATVVTSSAIRESNPELAIARMRGQSIMHRSEALALASRGRQFVAVAGAHGKTTTSAMLASVLRELEGDPSWAIGGTVTGIGAGGHRGSGSVFVAEADESDASFLNYSPRLEIVTNVEPDHLDHYGTAQAFEEAFVEFAHRLVPGGLLVACTDDPGAARLAASAATAGIRLVTYGRGEGLSTAERHVRISEESHSGGRARGVFSDSTGSYDVELQIVGAHNLLNAAGTWAAATELGYPGTDVARALASFSGTGRRFEKRGEADGITVIDDYAHHPTEVEATLMAAREYAGEGRVIALFQPHLYSRTQNFAAEFAQALSLADRAIVTAVYAAREDPIPGVEGSLISDLMAGGEFVEDRAEAAAHAADVASAGDVILTIGAGDVTELGPVILERIAHR</sequence>
<dbReference type="AlphaFoldDB" id="A0A2V1K6L2"/>
<organism evidence="18 19">
    <name type="scientific">Ancrocorticia populi</name>
    <dbReference type="NCBI Taxonomy" id="2175228"/>
    <lineage>
        <taxon>Bacteria</taxon>
        <taxon>Bacillati</taxon>
        <taxon>Actinomycetota</taxon>
        <taxon>Actinomycetes</taxon>
        <taxon>Actinomycetales</taxon>
        <taxon>Actinomycetaceae</taxon>
        <taxon>Ancrocorticia</taxon>
    </lineage>
</organism>
<dbReference type="InterPro" id="IPR036615">
    <property type="entry name" value="Mur_ligase_C_dom_sf"/>
</dbReference>
<comment type="subcellular location">
    <subcellularLocation>
        <location evidence="1 14">Cytoplasm</location>
    </subcellularLocation>
</comment>
<dbReference type="Gene3D" id="3.40.50.720">
    <property type="entry name" value="NAD(P)-binding Rossmann-like Domain"/>
    <property type="match status" value="1"/>
</dbReference>
<dbReference type="NCBIfam" id="TIGR01082">
    <property type="entry name" value="murC"/>
    <property type="match status" value="1"/>
</dbReference>
<dbReference type="InterPro" id="IPR036565">
    <property type="entry name" value="Mur-like_cat_sf"/>
</dbReference>
<comment type="catalytic activity">
    <reaction evidence="13 14">
        <text>UDP-N-acetyl-alpha-D-muramate + L-alanine + ATP = UDP-N-acetyl-alpha-D-muramoyl-L-alanine + ADP + phosphate + H(+)</text>
        <dbReference type="Rhea" id="RHEA:23372"/>
        <dbReference type="ChEBI" id="CHEBI:15378"/>
        <dbReference type="ChEBI" id="CHEBI:30616"/>
        <dbReference type="ChEBI" id="CHEBI:43474"/>
        <dbReference type="ChEBI" id="CHEBI:57972"/>
        <dbReference type="ChEBI" id="CHEBI:70757"/>
        <dbReference type="ChEBI" id="CHEBI:83898"/>
        <dbReference type="ChEBI" id="CHEBI:456216"/>
        <dbReference type="EC" id="6.3.2.8"/>
    </reaction>
</comment>
<evidence type="ECO:0000256" key="11">
    <source>
        <dbReference type="ARBA" id="ARBA00023306"/>
    </source>
</evidence>
<keyword evidence="5 14" id="KW-0436">Ligase</keyword>
<dbReference type="InterPro" id="IPR005758">
    <property type="entry name" value="UDP-N-AcMur_Ala_ligase_MurC"/>
</dbReference>
<evidence type="ECO:0000256" key="7">
    <source>
        <dbReference type="ARBA" id="ARBA00022741"/>
    </source>
</evidence>
<keyword evidence="9 14" id="KW-0133">Cell shape</keyword>
<evidence type="ECO:0000313" key="18">
    <source>
        <dbReference type="EMBL" id="PWF25818.1"/>
    </source>
</evidence>
<keyword evidence="19" id="KW-1185">Reference proteome</keyword>
<dbReference type="PANTHER" id="PTHR43445:SF3">
    <property type="entry name" value="UDP-N-ACETYLMURAMATE--L-ALANINE LIGASE"/>
    <property type="match status" value="1"/>
</dbReference>
<dbReference type="Gene3D" id="3.40.1190.10">
    <property type="entry name" value="Mur-like, catalytic domain"/>
    <property type="match status" value="1"/>
</dbReference>
<keyword evidence="10 14" id="KW-0573">Peptidoglycan synthesis</keyword>
<evidence type="ECO:0000259" key="15">
    <source>
        <dbReference type="Pfam" id="PF01225"/>
    </source>
</evidence>
<dbReference type="Pfam" id="PF01225">
    <property type="entry name" value="Mur_ligase"/>
    <property type="match status" value="1"/>
</dbReference>
<evidence type="ECO:0000256" key="6">
    <source>
        <dbReference type="ARBA" id="ARBA00022618"/>
    </source>
</evidence>
<evidence type="ECO:0000256" key="2">
    <source>
        <dbReference type="ARBA" id="ARBA00004752"/>
    </source>
</evidence>
<dbReference type="Pfam" id="PF02875">
    <property type="entry name" value="Mur_ligase_C"/>
    <property type="match status" value="1"/>
</dbReference>
<dbReference type="OrthoDB" id="9804126at2"/>
<name>A0A2V1K6L2_9ACTO</name>
<evidence type="ECO:0000256" key="8">
    <source>
        <dbReference type="ARBA" id="ARBA00022840"/>
    </source>
</evidence>
<dbReference type="EMBL" id="QETB01000005">
    <property type="protein sequence ID" value="PWF25818.1"/>
    <property type="molecule type" value="Genomic_DNA"/>
</dbReference>
<proteinExistence type="inferred from homology"/>
<dbReference type="InterPro" id="IPR050061">
    <property type="entry name" value="MurCDEF_pg_biosynth"/>
</dbReference>
<dbReference type="Pfam" id="PF08245">
    <property type="entry name" value="Mur_ligase_M"/>
    <property type="match status" value="1"/>
</dbReference>
<feature type="domain" description="Mur ligase C-terminal" evidence="16">
    <location>
        <begin position="313"/>
        <end position="439"/>
    </location>
</feature>
<dbReference type="GO" id="GO:0051301">
    <property type="term" value="P:cell division"/>
    <property type="evidence" value="ECO:0007669"/>
    <property type="project" value="UniProtKB-KW"/>
</dbReference>
<accession>A0A2V1K6L2</accession>
<dbReference type="Proteomes" id="UP000245283">
    <property type="component" value="Unassembled WGS sequence"/>
</dbReference>
<evidence type="ECO:0000259" key="16">
    <source>
        <dbReference type="Pfam" id="PF02875"/>
    </source>
</evidence>
<dbReference type="SUPFAM" id="SSF53623">
    <property type="entry name" value="MurD-like peptide ligases, catalytic domain"/>
    <property type="match status" value="1"/>
</dbReference>
<comment type="function">
    <text evidence="14">Cell wall formation.</text>
</comment>
<evidence type="ECO:0000259" key="17">
    <source>
        <dbReference type="Pfam" id="PF08245"/>
    </source>
</evidence>
<dbReference type="GO" id="GO:0005737">
    <property type="term" value="C:cytoplasm"/>
    <property type="evidence" value="ECO:0007669"/>
    <property type="project" value="UniProtKB-SubCell"/>
</dbReference>
<evidence type="ECO:0000256" key="1">
    <source>
        <dbReference type="ARBA" id="ARBA00004496"/>
    </source>
</evidence>
<evidence type="ECO:0000256" key="14">
    <source>
        <dbReference type="HAMAP-Rule" id="MF_00046"/>
    </source>
</evidence>
<keyword evidence="11 14" id="KW-0131">Cell cycle</keyword>
<keyword evidence="6 14" id="KW-0132">Cell division</keyword>
<feature type="domain" description="Mur ligase central" evidence="17">
    <location>
        <begin position="105"/>
        <end position="290"/>
    </location>
</feature>
<keyword evidence="7 14" id="KW-0547">Nucleotide-binding</keyword>
<dbReference type="GO" id="GO:0008360">
    <property type="term" value="P:regulation of cell shape"/>
    <property type="evidence" value="ECO:0007669"/>
    <property type="project" value="UniProtKB-KW"/>
</dbReference>
<evidence type="ECO:0000313" key="19">
    <source>
        <dbReference type="Proteomes" id="UP000245283"/>
    </source>
</evidence>
<comment type="caution">
    <text evidence="18">The sequence shown here is derived from an EMBL/GenBank/DDBJ whole genome shotgun (WGS) entry which is preliminary data.</text>
</comment>
<dbReference type="SUPFAM" id="SSF51984">
    <property type="entry name" value="MurCD N-terminal domain"/>
    <property type="match status" value="1"/>
</dbReference>
<dbReference type="InterPro" id="IPR013221">
    <property type="entry name" value="Mur_ligase_cen"/>
</dbReference>
<keyword evidence="4 14" id="KW-0963">Cytoplasm</keyword>
<evidence type="ECO:0000256" key="12">
    <source>
        <dbReference type="ARBA" id="ARBA00023316"/>
    </source>
</evidence>
<evidence type="ECO:0000256" key="9">
    <source>
        <dbReference type="ARBA" id="ARBA00022960"/>
    </source>
</evidence>
<dbReference type="UniPathway" id="UPA00219"/>
<dbReference type="GO" id="GO:0009252">
    <property type="term" value="P:peptidoglycan biosynthetic process"/>
    <property type="evidence" value="ECO:0007669"/>
    <property type="project" value="UniProtKB-UniRule"/>
</dbReference>
<gene>
    <name evidence="14" type="primary">murC</name>
    <name evidence="18" type="ORF">DD236_10310</name>
</gene>
<reference evidence="19" key="1">
    <citation type="submission" date="2018-05" db="EMBL/GenBank/DDBJ databases">
        <authorList>
            <person name="Li Y."/>
        </authorList>
    </citation>
    <scope>NUCLEOTIDE SEQUENCE [LARGE SCALE GENOMIC DNA]</scope>
    <source>
        <strain evidence="19">sk1b4</strain>
    </source>
</reference>
<comment type="pathway">
    <text evidence="2 14">Cell wall biogenesis; peptidoglycan biosynthesis.</text>
</comment>
<evidence type="ECO:0000256" key="4">
    <source>
        <dbReference type="ARBA" id="ARBA00022490"/>
    </source>
</evidence>
<feature type="binding site" evidence="14">
    <location>
        <begin position="107"/>
        <end position="113"/>
    </location>
    <ligand>
        <name>ATP</name>
        <dbReference type="ChEBI" id="CHEBI:30616"/>
    </ligand>
</feature>
<dbReference type="RefSeq" id="WP_109094307.1">
    <property type="nucleotide sequence ID" value="NZ_CAMELQ010000003.1"/>
</dbReference>
<keyword evidence="8 14" id="KW-0067">ATP-binding</keyword>
<evidence type="ECO:0000256" key="10">
    <source>
        <dbReference type="ARBA" id="ARBA00022984"/>
    </source>
</evidence>
<dbReference type="SUPFAM" id="SSF53244">
    <property type="entry name" value="MurD-like peptide ligases, peptide-binding domain"/>
    <property type="match status" value="1"/>
</dbReference>
<evidence type="ECO:0000256" key="13">
    <source>
        <dbReference type="ARBA" id="ARBA00047833"/>
    </source>
</evidence>
<protein>
    <recommendedName>
        <fullName evidence="3 14">UDP-N-acetylmuramate--L-alanine ligase</fullName>
        <ecNumber evidence="3 14">6.3.2.8</ecNumber>
    </recommendedName>
    <alternativeName>
        <fullName evidence="14">UDP-N-acetylmuramoyl-L-alanine synthetase</fullName>
    </alternativeName>
</protein>
<dbReference type="InterPro" id="IPR000713">
    <property type="entry name" value="Mur_ligase_N"/>
</dbReference>
<dbReference type="InterPro" id="IPR004101">
    <property type="entry name" value="Mur_ligase_C"/>
</dbReference>
<dbReference type="HAMAP" id="MF_00046">
    <property type="entry name" value="MurC"/>
    <property type="match status" value="1"/>
</dbReference>
<comment type="similarity">
    <text evidence="14">Belongs to the MurCDEF family.</text>
</comment>
<dbReference type="Gene3D" id="3.90.190.20">
    <property type="entry name" value="Mur ligase, C-terminal domain"/>
    <property type="match status" value="1"/>
</dbReference>
<dbReference type="GO" id="GO:0071555">
    <property type="term" value="P:cell wall organization"/>
    <property type="evidence" value="ECO:0007669"/>
    <property type="project" value="UniProtKB-KW"/>
</dbReference>
<dbReference type="GO" id="GO:0005524">
    <property type="term" value="F:ATP binding"/>
    <property type="evidence" value="ECO:0007669"/>
    <property type="project" value="UniProtKB-UniRule"/>
</dbReference>
<keyword evidence="12 14" id="KW-0961">Cell wall biogenesis/degradation</keyword>
<dbReference type="EC" id="6.3.2.8" evidence="3 14"/>